<dbReference type="EMBL" id="CAXHTB010000011">
    <property type="protein sequence ID" value="CAL0314803.1"/>
    <property type="molecule type" value="Genomic_DNA"/>
</dbReference>
<gene>
    <name evidence="1" type="ORF">LLUT_LOCUS15863</name>
</gene>
<dbReference type="Proteomes" id="UP001497480">
    <property type="component" value="Unassembled WGS sequence"/>
</dbReference>
<name>A0AAV1WZQ6_LUPLU</name>
<evidence type="ECO:0000313" key="2">
    <source>
        <dbReference type="Proteomes" id="UP001497480"/>
    </source>
</evidence>
<accession>A0AAV1WZQ6</accession>
<organism evidence="1 2">
    <name type="scientific">Lupinus luteus</name>
    <name type="common">European yellow lupine</name>
    <dbReference type="NCBI Taxonomy" id="3873"/>
    <lineage>
        <taxon>Eukaryota</taxon>
        <taxon>Viridiplantae</taxon>
        <taxon>Streptophyta</taxon>
        <taxon>Embryophyta</taxon>
        <taxon>Tracheophyta</taxon>
        <taxon>Spermatophyta</taxon>
        <taxon>Magnoliopsida</taxon>
        <taxon>eudicotyledons</taxon>
        <taxon>Gunneridae</taxon>
        <taxon>Pentapetalae</taxon>
        <taxon>rosids</taxon>
        <taxon>fabids</taxon>
        <taxon>Fabales</taxon>
        <taxon>Fabaceae</taxon>
        <taxon>Papilionoideae</taxon>
        <taxon>50 kb inversion clade</taxon>
        <taxon>genistoids sensu lato</taxon>
        <taxon>core genistoids</taxon>
        <taxon>Genisteae</taxon>
        <taxon>Lupinus</taxon>
    </lineage>
</organism>
<reference evidence="1 2" key="1">
    <citation type="submission" date="2024-03" db="EMBL/GenBank/DDBJ databases">
        <authorList>
            <person name="Martinez-Hernandez J."/>
        </authorList>
    </citation>
    <scope>NUCLEOTIDE SEQUENCE [LARGE SCALE GENOMIC DNA]</scope>
</reference>
<dbReference type="AlphaFoldDB" id="A0AAV1WZQ6"/>
<evidence type="ECO:0000313" key="1">
    <source>
        <dbReference type="EMBL" id="CAL0314803.1"/>
    </source>
</evidence>
<protein>
    <submittedName>
        <fullName evidence="1">Uncharacterized protein</fullName>
    </submittedName>
</protein>
<proteinExistence type="predicted"/>
<sequence length="111" mass="12498">MCGHLGDWAMRGSSRLDEELLFGAPRHVSVFDWWRLVYDKTVRTQDGTARSAWSMLVGWTNGTESQPRRAHGDDGGFAHTGSDCHLILIFHRGLVLVGQPKQFSQRPGCHH</sequence>
<comment type="caution">
    <text evidence="1">The sequence shown here is derived from an EMBL/GenBank/DDBJ whole genome shotgun (WGS) entry which is preliminary data.</text>
</comment>
<keyword evidence="2" id="KW-1185">Reference proteome</keyword>